<protein>
    <submittedName>
        <fullName evidence="2">Uncharacterized protein</fullName>
    </submittedName>
</protein>
<dbReference type="Proteomes" id="UP000245764">
    <property type="component" value="Chromosome 16"/>
</dbReference>
<dbReference type="EMBL" id="LT854268">
    <property type="protein sequence ID" value="SMR62403.1"/>
    <property type="molecule type" value="Genomic_DNA"/>
</dbReference>
<dbReference type="AlphaFoldDB" id="A0A2H1H9F2"/>
<feature type="compositionally biased region" description="Polar residues" evidence="1">
    <location>
        <begin position="79"/>
        <end position="89"/>
    </location>
</feature>
<sequence>MGVAIDTARDAFGAQTHSEPSTLGVDGPPSSPFISEKEQRRIAGQPWAGDMEENTVDIGDTSAEAVWHDMFMDDKENMQETTHTTSHKAASQKVAPAKPKTETTPQGVRSTPAEALRPIEQRRELSPSQLIRVAPSLGLRSASRLLPSDHRAQNDRSVESWAWLRALFSAAKAGSLPRETGAPNDRFSLNGGEQALGKLAARQAIVVLLVMRTRLNKWAFSQANASVIFRPPSSDGPAKRVSPAPVTSSPLEPFRLLTTMPTIFAVTNTVPTSPPTGSDALPSLTVPTGDIPASPSGILSSNGNGLPTSFPTGSGAGASPSLPLTTLEISAVTATTQQKLSSDILEAESRHMRCYALSRPLSLQRPMYPSNLRN</sequence>
<gene>
    <name evidence="2" type="ORF">ZT1E4_G11717</name>
</gene>
<evidence type="ECO:0000313" key="2">
    <source>
        <dbReference type="EMBL" id="SMR62403.1"/>
    </source>
</evidence>
<feature type="region of interest" description="Disordered" evidence="1">
    <location>
        <begin position="79"/>
        <end position="113"/>
    </location>
</feature>
<name>A0A2H1H9F2_ZYMTR</name>
<feature type="region of interest" description="Disordered" evidence="1">
    <location>
        <begin position="1"/>
        <end position="33"/>
    </location>
</feature>
<evidence type="ECO:0000313" key="3">
    <source>
        <dbReference type="Proteomes" id="UP000245764"/>
    </source>
</evidence>
<evidence type="ECO:0000256" key="1">
    <source>
        <dbReference type="SAM" id="MobiDB-lite"/>
    </source>
</evidence>
<organism evidence="2 3">
    <name type="scientific">Zymoseptoria tritici ST99CH_1E4</name>
    <dbReference type="NCBI Taxonomy" id="1276532"/>
    <lineage>
        <taxon>Eukaryota</taxon>
        <taxon>Fungi</taxon>
        <taxon>Dikarya</taxon>
        <taxon>Ascomycota</taxon>
        <taxon>Pezizomycotina</taxon>
        <taxon>Dothideomycetes</taxon>
        <taxon>Dothideomycetidae</taxon>
        <taxon>Mycosphaerellales</taxon>
        <taxon>Mycosphaerellaceae</taxon>
        <taxon>Zymoseptoria</taxon>
    </lineage>
</organism>
<reference evidence="3" key="1">
    <citation type="submission" date="2017-05" db="EMBL/GenBank/DDBJ databases">
        <authorList>
            <person name="Song R."/>
            <person name="Chenine A.L."/>
            <person name="Ruprecht R.M."/>
        </authorList>
    </citation>
    <scope>NUCLEOTIDE SEQUENCE [LARGE SCALE GENOMIC DNA]</scope>
</reference>
<proteinExistence type="predicted"/>
<accession>A0A2H1H9F2</accession>